<comment type="caution">
    <text evidence="1">The sequence shown here is derived from an EMBL/GenBank/DDBJ whole genome shotgun (WGS) entry which is preliminary data.</text>
</comment>
<proteinExistence type="predicted"/>
<accession>A0AB34X0H4</accession>
<name>A0AB34X0H4_9ACTO</name>
<reference evidence="1 2" key="1">
    <citation type="submission" date="2016-01" db="EMBL/GenBank/DDBJ databases">
        <authorList>
            <person name="Mitreva M."/>
            <person name="Pepin K.H."/>
            <person name="Mihindukulasuriya K.A."/>
            <person name="Fulton R."/>
            <person name="Fronick C."/>
            <person name="O'Laughlin M."/>
            <person name="Miner T."/>
            <person name="Herter B."/>
            <person name="Rosa B.A."/>
            <person name="Cordes M."/>
            <person name="Tomlinson C."/>
            <person name="Wollam A."/>
            <person name="Palsikar V.B."/>
            <person name="Mardis E.R."/>
            <person name="Wilson R.K."/>
        </authorList>
    </citation>
    <scope>NUCLEOTIDE SEQUENCE [LARGE SCALE GENOMIC DNA]</scope>
    <source>
        <strain evidence="1 2">DNF00696</strain>
    </source>
</reference>
<sequence>MATLDFETEVLRRVMLGELKAPVVDVNGDAPLTCMAESDTLGELLYRLESVGGRTNLYVERADGTIATLSVIREGENRP</sequence>
<dbReference type="RefSeq" id="WP_060920218.1">
    <property type="nucleotide sequence ID" value="NZ_KQ960682.1"/>
</dbReference>
<organism evidence="1 2">
    <name type="scientific">Varibaculum cambriense</name>
    <dbReference type="NCBI Taxonomy" id="184870"/>
    <lineage>
        <taxon>Bacteria</taxon>
        <taxon>Bacillati</taxon>
        <taxon>Actinomycetota</taxon>
        <taxon>Actinomycetes</taxon>
        <taxon>Actinomycetales</taxon>
        <taxon>Actinomycetaceae</taxon>
        <taxon>Varibaculum</taxon>
    </lineage>
</organism>
<dbReference type="Proteomes" id="UP000070572">
    <property type="component" value="Unassembled WGS sequence"/>
</dbReference>
<dbReference type="AlphaFoldDB" id="A0AB34X0H4"/>
<dbReference type="EMBL" id="LSDN01000011">
    <property type="protein sequence ID" value="KXB81307.1"/>
    <property type="molecule type" value="Genomic_DNA"/>
</dbReference>
<evidence type="ECO:0008006" key="3">
    <source>
        <dbReference type="Google" id="ProtNLM"/>
    </source>
</evidence>
<evidence type="ECO:0000313" key="1">
    <source>
        <dbReference type="EMBL" id="KXB81307.1"/>
    </source>
</evidence>
<protein>
    <recommendedName>
        <fullName evidence="3">Halobacterial output domain-containing protein</fullName>
    </recommendedName>
</protein>
<gene>
    <name evidence="1" type="ORF">HMPREF1862_00579</name>
</gene>
<evidence type="ECO:0000313" key="2">
    <source>
        <dbReference type="Proteomes" id="UP000070572"/>
    </source>
</evidence>